<dbReference type="GO" id="GO:0050308">
    <property type="term" value="F:sugar-phosphatase activity"/>
    <property type="evidence" value="ECO:0007669"/>
    <property type="project" value="TreeGrafter"/>
</dbReference>
<dbReference type="Proteomes" id="UP000253094">
    <property type="component" value="Unassembled WGS sequence"/>
</dbReference>
<dbReference type="PANTHER" id="PTHR43481">
    <property type="entry name" value="FRUCTOSE-1-PHOSPHATE PHOSPHATASE"/>
    <property type="match status" value="1"/>
</dbReference>
<gene>
    <name evidence="1" type="ORF">DQ384_20920</name>
</gene>
<dbReference type="Gene3D" id="1.10.150.240">
    <property type="entry name" value="Putative phosphatase, domain 2"/>
    <property type="match status" value="1"/>
</dbReference>
<name>A0A367FGJ3_9ACTN</name>
<dbReference type="SFLD" id="SFLDG01129">
    <property type="entry name" value="C1.5:_HAD__Beta-PGM__Phosphata"/>
    <property type="match status" value="1"/>
</dbReference>
<dbReference type="SUPFAM" id="SSF56784">
    <property type="entry name" value="HAD-like"/>
    <property type="match status" value="1"/>
</dbReference>
<comment type="caution">
    <text evidence="1">The sequence shown here is derived from an EMBL/GenBank/DDBJ whole genome shotgun (WGS) entry which is preliminary data.</text>
</comment>
<dbReference type="Gene3D" id="3.40.50.1000">
    <property type="entry name" value="HAD superfamily/HAD-like"/>
    <property type="match status" value="1"/>
</dbReference>
<dbReference type="SFLD" id="SFLDS00003">
    <property type="entry name" value="Haloacid_Dehalogenase"/>
    <property type="match status" value="1"/>
</dbReference>
<dbReference type="InterPro" id="IPR006439">
    <property type="entry name" value="HAD-SF_hydro_IA"/>
</dbReference>
<proteinExistence type="predicted"/>
<sequence length="213" mass="21746">MDLTHVEAVLLDMDGTLVDSDAAVERGWRVWAAEYGVDAGTVLEIMHGSPSILTVRRLLPGAEETAVAAAAARQLALQYDDLSDVVPAPGARELVAALGDLALPWAVVTSADARLAKARLGAAGIDPPVLLTIEDVTAGKPDPEGYVLAAARLGVHPGRCLVVEDSTPGTAAGWAAGATVASLRGLPGDVPLTGLAELAGLLTRSLRPRPATG</sequence>
<reference evidence="1 2" key="1">
    <citation type="submission" date="2018-06" db="EMBL/GenBank/DDBJ databases">
        <title>Sphaerisporangium craniellae sp. nov., isolated from a marine sponge in the South China Sea.</title>
        <authorList>
            <person name="Li L."/>
        </authorList>
    </citation>
    <scope>NUCLEOTIDE SEQUENCE [LARGE SCALE GENOMIC DNA]</scope>
    <source>
        <strain evidence="1 2">CCTCC AA 208026</strain>
    </source>
</reference>
<protein>
    <submittedName>
        <fullName evidence="1">HAD family hydrolase</fullName>
    </submittedName>
</protein>
<dbReference type="InterPro" id="IPR036412">
    <property type="entry name" value="HAD-like_sf"/>
</dbReference>
<organism evidence="1 2">
    <name type="scientific">Sphaerisporangium album</name>
    <dbReference type="NCBI Taxonomy" id="509200"/>
    <lineage>
        <taxon>Bacteria</taxon>
        <taxon>Bacillati</taxon>
        <taxon>Actinomycetota</taxon>
        <taxon>Actinomycetes</taxon>
        <taxon>Streptosporangiales</taxon>
        <taxon>Streptosporangiaceae</taxon>
        <taxon>Sphaerisporangium</taxon>
    </lineage>
</organism>
<dbReference type="OrthoDB" id="9812856at2"/>
<dbReference type="NCBIfam" id="TIGR01509">
    <property type="entry name" value="HAD-SF-IA-v3"/>
    <property type="match status" value="1"/>
</dbReference>
<dbReference type="EMBL" id="QOIL01000011">
    <property type="protein sequence ID" value="RCG29498.1"/>
    <property type="molecule type" value="Genomic_DNA"/>
</dbReference>
<dbReference type="RefSeq" id="WP_114030538.1">
    <property type="nucleotide sequence ID" value="NZ_QOIL01000011.1"/>
</dbReference>
<dbReference type="InterPro" id="IPR023198">
    <property type="entry name" value="PGP-like_dom2"/>
</dbReference>
<dbReference type="PANTHER" id="PTHR43481:SF4">
    <property type="entry name" value="GLYCEROL-1-PHOSPHATE PHOSPHOHYDROLASE 1-RELATED"/>
    <property type="match status" value="1"/>
</dbReference>
<keyword evidence="1" id="KW-0378">Hydrolase</keyword>
<keyword evidence="2" id="KW-1185">Reference proteome</keyword>
<evidence type="ECO:0000313" key="2">
    <source>
        <dbReference type="Proteomes" id="UP000253094"/>
    </source>
</evidence>
<dbReference type="InterPro" id="IPR051806">
    <property type="entry name" value="HAD-like_SPP"/>
</dbReference>
<dbReference type="Pfam" id="PF00702">
    <property type="entry name" value="Hydrolase"/>
    <property type="match status" value="1"/>
</dbReference>
<dbReference type="AlphaFoldDB" id="A0A367FGJ3"/>
<evidence type="ECO:0000313" key="1">
    <source>
        <dbReference type="EMBL" id="RCG29498.1"/>
    </source>
</evidence>
<dbReference type="InterPro" id="IPR023214">
    <property type="entry name" value="HAD_sf"/>
</dbReference>
<accession>A0A367FGJ3</accession>